<dbReference type="EMBL" id="JACIDU010000023">
    <property type="protein sequence ID" value="MBB4105541.1"/>
    <property type="molecule type" value="Genomic_DNA"/>
</dbReference>
<feature type="transmembrane region" description="Helical" evidence="8">
    <location>
        <begin position="499"/>
        <end position="519"/>
    </location>
</feature>
<evidence type="ECO:0000256" key="3">
    <source>
        <dbReference type="ARBA" id="ARBA00022475"/>
    </source>
</evidence>
<feature type="domain" description="ABC transmembrane type-1" evidence="10">
    <location>
        <begin position="382"/>
        <end position="571"/>
    </location>
</feature>
<protein>
    <submittedName>
        <fullName evidence="11">Iron(III) transport system permease protein</fullName>
    </submittedName>
</protein>
<feature type="transmembrane region" description="Helical" evidence="8">
    <location>
        <begin position="120"/>
        <end position="142"/>
    </location>
</feature>
<comment type="caution">
    <text evidence="11">The sequence shown here is derived from an EMBL/GenBank/DDBJ whole genome shotgun (WGS) entry which is preliminary data.</text>
</comment>
<gene>
    <name evidence="11" type="ORF">GGQ66_004128</name>
</gene>
<evidence type="ECO:0000259" key="10">
    <source>
        <dbReference type="PROSITE" id="PS50928"/>
    </source>
</evidence>
<keyword evidence="6 8" id="KW-1133">Transmembrane helix</keyword>
<feature type="transmembrane region" description="Helical" evidence="8">
    <location>
        <begin position="420"/>
        <end position="441"/>
    </location>
</feature>
<keyword evidence="4" id="KW-0997">Cell inner membrane</keyword>
<feature type="transmembrane region" description="Helical" evidence="8">
    <location>
        <begin position="553"/>
        <end position="575"/>
    </location>
</feature>
<reference evidence="11 12" key="1">
    <citation type="submission" date="2020-08" db="EMBL/GenBank/DDBJ databases">
        <title>Genomic Encyclopedia of Type Strains, Phase IV (KMG-IV): sequencing the most valuable type-strain genomes for metagenomic binning, comparative biology and taxonomic classification.</title>
        <authorList>
            <person name="Goeker M."/>
        </authorList>
    </citation>
    <scope>NUCLEOTIDE SEQUENCE [LARGE SCALE GENOMIC DNA]</scope>
    <source>
        <strain evidence="11 12">DSM 26385</strain>
    </source>
</reference>
<evidence type="ECO:0000256" key="1">
    <source>
        <dbReference type="ARBA" id="ARBA00004429"/>
    </source>
</evidence>
<feature type="transmembrane region" description="Helical" evidence="8">
    <location>
        <begin position="447"/>
        <end position="463"/>
    </location>
</feature>
<keyword evidence="3" id="KW-1003">Cell membrane</keyword>
<dbReference type="InterPro" id="IPR035906">
    <property type="entry name" value="MetI-like_sf"/>
</dbReference>
<dbReference type="Gene3D" id="1.10.3720.10">
    <property type="entry name" value="MetI-like"/>
    <property type="match status" value="2"/>
</dbReference>
<organism evidence="11 12">
    <name type="scientific">Allorhizobium borbori</name>
    <dbReference type="NCBI Taxonomy" id="485907"/>
    <lineage>
        <taxon>Bacteria</taxon>
        <taxon>Pseudomonadati</taxon>
        <taxon>Pseudomonadota</taxon>
        <taxon>Alphaproteobacteria</taxon>
        <taxon>Hyphomicrobiales</taxon>
        <taxon>Rhizobiaceae</taxon>
        <taxon>Rhizobium/Agrobacterium group</taxon>
        <taxon>Allorhizobium</taxon>
    </lineage>
</organism>
<feature type="domain" description="ABC transmembrane type-1" evidence="10">
    <location>
        <begin position="84"/>
        <end position="293"/>
    </location>
</feature>
<dbReference type="GO" id="GO:0055085">
    <property type="term" value="P:transmembrane transport"/>
    <property type="evidence" value="ECO:0007669"/>
    <property type="project" value="InterPro"/>
</dbReference>
<evidence type="ECO:0000256" key="6">
    <source>
        <dbReference type="ARBA" id="ARBA00022989"/>
    </source>
</evidence>
<evidence type="ECO:0000256" key="4">
    <source>
        <dbReference type="ARBA" id="ARBA00022519"/>
    </source>
</evidence>
<comment type="similarity">
    <text evidence="8">Belongs to the binding-protein-dependent transport system permease family.</text>
</comment>
<comment type="subcellular location">
    <subcellularLocation>
        <location evidence="1">Cell inner membrane</location>
        <topology evidence="1">Multi-pass membrane protein</topology>
    </subcellularLocation>
    <subcellularLocation>
        <location evidence="8">Cell membrane</location>
        <topology evidence="8">Multi-pass membrane protein</topology>
    </subcellularLocation>
</comment>
<feature type="transmembrane region" description="Helical" evidence="8">
    <location>
        <begin position="214"/>
        <end position="235"/>
    </location>
</feature>
<dbReference type="PANTHER" id="PTHR43357:SF4">
    <property type="entry name" value="INNER MEMBRANE ABC TRANSPORTER PERMEASE PROTEIN YDCV"/>
    <property type="match status" value="1"/>
</dbReference>
<evidence type="ECO:0000313" key="12">
    <source>
        <dbReference type="Proteomes" id="UP000584824"/>
    </source>
</evidence>
<dbReference type="PROSITE" id="PS50928">
    <property type="entry name" value="ABC_TM1"/>
    <property type="match status" value="2"/>
</dbReference>
<keyword evidence="7 8" id="KW-0472">Membrane</keyword>
<evidence type="ECO:0000256" key="7">
    <source>
        <dbReference type="ARBA" id="ARBA00023136"/>
    </source>
</evidence>
<keyword evidence="12" id="KW-1185">Reference proteome</keyword>
<dbReference type="RefSeq" id="WP_237359012.1">
    <property type="nucleotide sequence ID" value="NZ_JACIDU010000023.1"/>
</dbReference>
<name>A0A7W6K787_9HYPH</name>
<evidence type="ECO:0000256" key="8">
    <source>
        <dbReference type="RuleBase" id="RU363032"/>
    </source>
</evidence>
<dbReference type="CDD" id="cd06261">
    <property type="entry name" value="TM_PBP2"/>
    <property type="match status" value="2"/>
</dbReference>
<keyword evidence="2 8" id="KW-0813">Transport</keyword>
<dbReference type="InterPro" id="IPR000515">
    <property type="entry name" value="MetI-like"/>
</dbReference>
<dbReference type="GO" id="GO:0005886">
    <property type="term" value="C:plasma membrane"/>
    <property type="evidence" value="ECO:0007669"/>
    <property type="project" value="UniProtKB-SubCell"/>
</dbReference>
<evidence type="ECO:0000313" key="11">
    <source>
        <dbReference type="EMBL" id="MBB4105541.1"/>
    </source>
</evidence>
<accession>A0A7W6K787</accession>
<feature type="transmembrane region" description="Helical" evidence="8">
    <location>
        <begin position="28"/>
        <end position="51"/>
    </location>
</feature>
<feature type="transmembrane region" description="Helical" evidence="8">
    <location>
        <begin position="88"/>
        <end position="108"/>
    </location>
</feature>
<sequence length="579" mass="62849">MAMTEQISMNRAGAEAPSLPRRSRNPTFWLTAVLGVVLAVLVLPSVAILIARSVMITNPDASFGGLTIAHFTRFFTTTGVLTSTYNSIVFAVFSTVVALLFGGAQAWLVERTNMRFKPLAYMTTIISLGTPYILYVGAWLFLLGKAGPINDVFRMVTGSRGVLIDVYSMFGMVLIEGFLWSPLVFLLLSSTFRVANADLEEAARMSGANVFQTIWNVSIKMAMPAILALALFVFIRAVEAFEVPAMVGMPGGIDVLTTDVYKSIKETIPPDLGYASAYSVVLLVIVGILLYFYGKLAKNAGKYSSITGKSFRPRPFNLGPYRWVAEALVIFNFVLLLLLPLLALLWLALQPFMRAIRPSAFSAMSFHNFATVFSSEYYRDLAVNTILIGAIAATAAVVITFFVGWLSARRKPGGVVLDQLATAPLIFPGIVMGVAFLMVFLSVPVPIYGTLWALAIAYTVRYLPYGLRYSYAGVLQIHHELEEAAGVAGAGPLTMLRRIMAPLLSPALVSAWLFIFLIATKELAVAALLAGPNSQVVAVGMYDLWVNGQGGELAAFGLVWAAVMTCLAFVFYAFARNKA</sequence>
<evidence type="ECO:0000256" key="9">
    <source>
        <dbReference type="SAM" id="MobiDB-lite"/>
    </source>
</evidence>
<feature type="transmembrane region" description="Helical" evidence="8">
    <location>
        <begin position="162"/>
        <end position="188"/>
    </location>
</feature>
<feature type="transmembrane region" description="Helical" evidence="8">
    <location>
        <begin position="323"/>
        <end position="349"/>
    </location>
</feature>
<feature type="transmembrane region" description="Helical" evidence="8">
    <location>
        <begin position="386"/>
        <end position="408"/>
    </location>
</feature>
<dbReference type="AlphaFoldDB" id="A0A7W6K787"/>
<dbReference type="Proteomes" id="UP000584824">
    <property type="component" value="Unassembled WGS sequence"/>
</dbReference>
<dbReference type="PANTHER" id="PTHR43357">
    <property type="entry name" value="INNER MEMBRANE ABC TRANSPORTER PERMEASE PROTEIN YDCV"/>
    <property type="match status" value="1"/>
</dbReference>
<evidence type="ECO:0000256" key="2">
    <source>
        <dbReference type="ARBA" id="ARBA00022448"/>
    </source>
</evidence>
<feature type="transmembrane region" description="Helical" evidence="8">
    <location>
        <begin position="272"/>
        <end position="293"/>
    </location>
</feature>
<proteinExistence type="inferred from homology"/>
<evidence type="ECO:0000256" key="5">
    <source>
        <dbReference type="ARBA" id="ARBA00022692"/>
    </source>
</evidence>
<dbReference type="Pfam" id="PF00528">
    <property type="entry name" value="BPD_transp_1"/>
    <property type="match status" value="2"/>
</dbReference>
<keyword evidence="5 8" id="KW-0812">Transmembrane</keyword>
<feature type="region of interest" description="Disordered" evidence="9">
    <location>
        <begin position="1"/>
        <end position="20"/>
    </location>
</feature>
<dbReference type="SUPFAM" id="SSF161098">
    <property type="entry name" value="MetI-like"/>
    <property type="match status" value="2"/>
</dbReference>